<accession>A0A927W5Y1</accession>
<organism evidence="1 2">
    <name type="scientific">Clostridium sulfidigenes</name>
    <dbReference type="NCBI Taxonomy" id="318464"/>
    <lineage>
        <taxon>Bacteria</taxon>
        <taxon>Bacillati</taxon>
        <taxon>Bacillota</taxon>
        <taxon>Clostridia</taxon>
        <taxon>Eubacteriales</taxon>
        <taxon>Clostridiaceae</taxon>
        <taxon>Clostridium</taxon>
    </lineage>
</organism>
<gene>
    <name evidence="1" type="ORF">E7215_13550</name>
</gene>
<evidence type="ECO:0000313" key="2">
    <source>
        <dbReference type="Proteomes" id="UP000768462"/>
    </source>
</evidence>
<comment type="caution">
    <text evidence="1">The sequence shown here is derived from an EMBL/GenBank/DDBJ whole genome shotgun (WGS) entry which is preliminary data.</text>
</comment>
<dbReference type="EMBL" id="SVCM01000153">
    <property type="protein sequence ID" value="MBE6061178.1"/>
    <property type="molecule type" value="Genomic_DNA"/>
</dbReference>
<proteinExistence type="predicted"/>
<dbReference type="AlphaFoldDB" id="A0A927W5Y1"/>
<dbReference type="Proteomes" id="UP000768462">
    <property type="component" value="Unassembled WGS sequence"/>
</dbReference>
<evidence type="ECO:0000313" key="1">
    <source>
        <dbReference type="EMBL" id="MBE6061178.1"/>
    </source>
</evidence>
<sequence length="383" mass="42635">MDKKNELIQAMKDVEYYPPSELVRMNIDIEEAQKFPIKKAAALGVAFQPLTQLASYAAGSSGQSGLYFVNTAGKTMFKSGGQYIGNLQAANGGVGGGLARMTQVPLDPTMLCMAVAIMAVEKKLDAIHEAQKEILAFLEMKEEAKLKGNLNALADVLNNYKFNWDNEKYKDHKHILVQDIKREAEQSIILYREQLTKALKKNALFHSNQNVKSTLNKTVARLNDYKLALYTFSFSSFLEVMLLENFDSNYLNSIAGKIQEYSIDYTSLYEKCAEKIENDSKASFEGYALKGLSKISSGAGKLVEKIPVISKSQLDENLIKAGGILHDVNTNRTQNVMQILVDSQTDYIGAFVENIQTIDNLYNRPVQLMFDADNIYIASIPAA</sequence>
<name>A0A927W5Y1_9CLOT</name>
<reference evidence="1" key="1">
    <citation type="submission" date="2019-04" db="EMBL/GenBank/DDBJ databases">
        <title>Evolution of Biomass-Degrading Anaerobic Consortia Revealed by Metagenomics.</title>
        <authorList>
            <person name="Peng X."/>
        </authorList>
    </citation>
    <scope>NUCLEOTIDE SEQUENCE</scope>
    <source>
        <strain evidence="1">SIG254</strain>
    </source>
</reference>
<protein>
    <submittedName>
        <fullName evidence="1">Uncharacterized protein</fullName>
    </submittedName>
</protein>